<dbReference type="PANTHER" id="PTHR47966">
    <property type="entry name" value="BETA-SITE APP-CLEAVING ENZYME, ISOFORM A-RELATED"/>
    <property type="match status" value="1"/>
</dbReference>
<dbReference type="InterPro" id="IPR001969">
    <property type="entry name" value="Aspartic_peptidase_AS"/>
</dbReference>
<keyword evidence="4" id="KW-0378">Hydrolase</keyword>
<feature type="chain" id="PRO_5034592676" description="Peptidase A1 domain-containing protein" evidence="5">
    <location>
        <begin position="19"/>
        <end position="409"/>
    </location>
</feature>
<sequence>MLHTIFLITILVAELVTGNPILINRSLINLPISRRANITGGLDLLKHDRARARYMKAKTIARVYGNSFHTLDVIGEPVENDEVEYIATVGVGSPPTYYSLAVDTGSSNTWIGAGKAYKKTGTSTQTSNQVDVGYGLGSFSGTEYLDMVTLAPGLVIKNQSIGVASTSKGFEGIDGILGIGPVDLTVGTLSDKSVRVPTVTDNLFSQGVISSNEIGISFEPTTGQNKHDGVITWGGTDSTRFTGTISYIPLTKTFPASEFWGIDQSIRYGASTTILSSGAGIVDTGTTLILLATDAFNKYQAATKSQPDSNTGFLTLPASSYSNLESLFFSAGGHTFEFTSNAQIWPRSLNTNIGGVAANIYLIIADAGTDAPGDFVNGFTFLQRFYSVYDTANGRVGLAQTPFTKSTSN</sequence>
<reference evidence="7" key="1">
    <citation type="submission" date="2021-02" db="EMBL/GenBank/DDBJ databases">
        <title>Psilocybe cubensis genome.</title>
        <authorList>
            <person name="Mckernan K.J."/>
            <person name="Crawford S."/>
            <person name="Trippe A."/>
            <person name="Kane L.T."/>
            <person name="Mclaughlin S."/>
        </authorList>
    </citation>
    <scope>NUCLEOTIDE SEQUENCE [LARGE SCALE GENOMIC DNA]</scope>
    <source>
        <strain evidence="7">MGC-MH-2018</strain>
    </source>
</reference>
<evidence type="ECO:0000256" key="1">
    <source>
        <dbReference type="ARBA" id="ARBA00007447"/>
    </source>
</evidence>
<organism evidence="7">
    <name type="scientific">Psilocybe cubensis</name>
    <name type="common">Psychedelic mushroom</name>
    <name type="synonym">Stropharia cubensis</name>
    <dbReference type="NCBI Taxonomy" id="181762"/>
    <lineage>
        <taxon>Eukaryota</taxon>
        <taxon>Fungi</taxon>
        <taxon>Dikarya</taxon>
        <taxon>Basidiomycota</taxon>
        <taxon>Agaricomycotina</taxon>
        <taxon>Agaricomycetes</taxon>
        <taxon>Agaricomycetidae</taxon>
        <taxon>Agaricales</taxon>
        <taxon>Agaricineae</taxon>
        <taxon>Strophariaceae</taxon>
        <taxon>Psilocybe</taxon>
    </lineage>
</organism>
<evidence type="ECO:0000259" key="6">
    <source>
        <dbReference type="PROSITE" id="PS51767"/>
    </source>
</evidence>
<evidence type="ECO:0000313" key="7">
    <source>
        <dbReference type="EMBL" id="KAG5173502.1"/>
    </source>
</evidence>
<gene>
    <name evidence="7" type="ORF">JR316_000159</name>
</gene>
<keyword evidence="5" id="KW-0732">Signal</keyword>
<feature type="signal peptide" evidence="5">
    <location>
        <begin position="1"/>
        <end position="18"/>
    </location>
</feature>
<dbReference type="InterPro" id="IPR033121">
    <property type="entry name" value="PEPTIDASE_A1"/>
</dbReference>
<dbReference type="EMBL" id="JAFIQS010000001">
    <property type="protein sequence ID" value="KAG5173502.1"/>
    <property type="molecule type" value="Genomic_DNA"/>
</dbReference>
<dbReference type="InterPro" id="IPR021109">
    <property type="entry name" value="Peptidase_aspartic_dom_sf"/>
</dbReference>
<dbReference type="GO" id="GO:0006508">
    <property type="term" value="P:proteolysis"/>
    <property type="evidence" value="ECO:0007669"/>
    <property type="project" value="UniProtKB-KW"/>
</dbReference>
<dbReference type="SUPFAM" id="SSF50630">
    <property type="entry name" value="Acid proteases"/>
    <property type="match status" value="1"/>
</dbReference>
<dbReference type="AlphaFoldDB" id="A0A8H7Y6T4"/>
<dbReference type="Pfam" id="PF00026">
    <property type="entry name" value="Asp"/>
    <property type="match status" value="1"/>
</dbReference>
<evidence type="ECO:0000256" key="4">
    <source>
        <dbReference type="RuleBase" id="RU000454"/>
    </source>
</evidence>
<evidence type="ECO:0000256" key="3">
    <source>
        <dbReference type="PIRSR" id="PIRSR601461-1"/>
    </source>
</evidence>
<dbReference type="CDD" id="cd05471">
    <property type="entry name" value="pepsin_like"/>
    <property type="match status" value="1"/>
</dbReference>
<feature type="active site" evidence="3">
    <location>
        <position position="283"/>
    </location>
</feature>
<dbReference type="OrthoDB" id="660550at2759"/>
<keyword evidence="2 4" id="KW-0064">Aspartyl protease</keyword>
<keyword evidence="4" id="KW-0645">Protease</keyword>
<evidence type="ECO:0000256" key="5">
    <source>
        <dbReference type="SAM" id="SignalP"/>
    </source>
</evidence>
<proteinExistence type="inferred from homology"/>
<dbReference type="PROSITE" id="PS00141">
    <property type="entry name" value="ASP_PROTEASE"/>
    <property type="match status" value="2"/>
</dbReference>
<dbReference type="GO" id="GO:0004190">
    <property type="term" value="F:aspartic-type endopeptidase activity"/>
    <property type="evidence" value="ECO:0007669"/>
    <property type="project" value="UniProtKB-KW"/>
</dbReference>
<evidence type="ECO:0000256" key="2">
    <source>
        <dbReference type="ARBA" id="ARBA00022750"/>
    </source>
</evidence>
<dbReference type="PROSITE" id="PS51767">
    <property type="entry name" value="PEPTIDASE_A1"/>
    <property type="match status" value="1"/>
</dbReference>
<dbReference type="InterPro" id="IPR001461">
    <property type="entry name" value="Aspartic_peptidase_A1"/>
</dbReference>
<dbReference type="Gene3D" id="2.40.70.10">
    <property type="entry name" value="Acid Proteases"/>
    <property type="match status" value="2"/>
</dbReference>
<dbReference type="PANTHER" id="PTHR47966:SF74">
    <property type="entry name" value="AGR407CP"/>
    <property type="match status" value="1"/>
</dbReference>
<dbReference type="InterPro" id="IPR034164">
    <property type="entry name" value="Pepsin-like_dom"/>
</dbReference>
<feature type="domain" description="Peptidase A1" evidence="6">
    <location>
        <begin position="85"/>
        <end position="399"/>
    </location>
</feature>
<feature type="active site" evidence="3">
    <location>
        <position position="103"/>
    </location>
</feature>
<dbReference type="PRINTS" id="PR00792">
    <property type="entry name" value="PEPSIN"/>
</dbReference>
<name>A0A8H7Y6T4_PSICU</name>
<accession>A0A8H7Y6T4</accession>
<comment type="caution">
    <text evidence="7">The sequence shown here is derived from an EMBL/GenBank/DDBJ whole genome shotgun (WGS) entry which is preliminary data.</text>
</comment>
<protein>
    <recommendedName>
        <fullName evidence="6">Peptidase A1 domain-containing protein</fullName>
    </recommendedName>
</protein>
<comment type="similarity">
    <text evidence="1 4">Belongs to the peptidase A1 family.</text>
</comment>